<accession>A0ABV1SBZ2</accession>
<dbReference type="Proteomes" id="UP001438953">
    <property type="component" value="Unassembled WGS sequence"/>
</dbReference>
<dbReference type="NCBIfam" id="TIGR01560">
    <property type="entry name" value="put_DNA_pack"/>
    <property type="match status" value="1"/>
</dbReference>
<organism evidence="1 2">
    <name type="scientific">Thioclava kandeliae</name>
    <dbReference type="NCBI Taxonomy" id="3070818"/>
    <lineage>
        <taxon>Bacteria</taxon>
        <taxon>Pseudomonadati</taxon>
        <taxon>Pseudomonadota</taxon>
        <taxon>Alphaproteobacteria</taxon>
        <taxon>Rhodobacterales</taxon>
        <taxon>Paracoccaceae</taxon>
        <taxon>Thioclava</taxon>
    </lineage>
</organism>
<name>A0ABV1SBZ2_9RHOB</name>
<dbReference type="CDD" id="cd08054">
    <property type="entry name" value="gp6"/>
    <property type="match status" value="1"/>
</dbReference>
<reference evidence="1 2" key="1">
    <citation type="submission" date="2024-06" db="EMBL/GenBank/DDBJ databases">
        <title>Thioclava kandeliae sp. nov. from a rhizosphere soil sample of Kandelia candel in a mangrove.</title>
        <authorList>
            <person name="Mu T."/>
        </authorList>
    </citation>
    <scope>NUCLEOTIDE SEQUENCE [LARGE SCALE GENOMIC DNA]</scope>
    <source>
        <strain evidence="1 2">CPCC 100088</strain>
    </source>
</reference>
<evidence type="ECO:0000313" key="1">
    <source>
        <dbReference type="EMBL" id="MER5170240.1"/>
    </source>
</evidence>
<keyword evidence="2" id="KW-1185">Reference proteome</keyword>
<evidence type="ECO:0000313" key="2">
    <source>
        <dbReference type="Proteomes" id="UP001438953"/>
    </source>
</evidence>
<dbReference type="RefSeq" id="WP_350934055.1">
    <property type="nucleotide sequence ID" value="NZ_JAYWLC010000001.1"/>
</dbReference>
<proteinExistence type="predicted"/>
<dbReference type="Gene3D" id="1.10.3230.30">
    <property type="entry name" value="Phage gp6-like head-tail connector protein"/>
    <property type="match status" value="1"/>
</dbReference>
<dbReference type="EMBL" id="JAYWLC010000001">
    <property type="protein sequence ID" value="MER5170240.1"/>
    <property type="molecule type" value="Genomic_DNA"/>
</dbReference>
<sequence length="199" mass="21661">MLTEVAPVASDRLPITELRDHLRLGRGFSDVGAADVALEAYLRAAIALIEQRISKALLSRAFLFHLRHWANPEAQPLPLAPLSSVTQVALRGADDGLTVLESATYRLMPDGVRPVLLALGSAFPQVEHGGMIEITVEAGFGTAWEAVPPDLRQAVMLLAAHYFEHRHESEQSGALPFGVSSLIEPWRVVRLFGGKGRRS</sequence>
<gene>
    <name evidence="1" type="ORF">VSX56_00505</name>
</gene>
<comment type="caution">
    <text evidence="1">The sequence shown here is derived from an EMBL/GenBank/DDBJ whole genome shotgun (WGS) entry which is preliminary data.</text>
</comment>
<protein>
    <submittedName>
        <fullName evidence="1">Head-tail connector protein</fullName>
    </submittedName>
</protein>
<dbReference type="NCBIfam" id="TIGR02215">
    <property type="entry name" value="phage_chp_gp8"/>
    <property type="match status" value="1"/>
</dbReference>
<dbReference type="InterPro" id="IPR006450">
    <property type="entry name" value="Phage_HK97_gp6-like"/>
</dbReference>
<dbReference type="InterPro" id="IPR011738">
    <property type="entry name" value="Phage_CHP"/>
</dbReference>